<evidence type="ECO:0000313" key="9">
    <source>
        <dbReference type="Ensembl" id="ENSPSIP00000020169.1"/>
    </source>
</evidence>
<keyword evidence="5" id="KW-0378">Hydrolase</keyword>
<evidence type="ECO:0000259" key="8">
    <source>
        <dbReference type="Pfam" id="PF17917"/>
    </source>
</evidence>
<keyword evidence="4" id="KW-0255">Endonuclease</keyword>
<reference evidence="9" key="3">
    <citation type="submission" date="2025-08" db="UniProtKB">
        <authorList>
            <consortium name="Ensembl"/>
        </authorList>
    </citation>
    <scope>IDENTIFICATION</scope>
</reference>
<keyword evidence="10" id="KW-1185">Reference proteome</keyword>
<dbReference type="PANTHER" id="PTHR34072:SF52">
    <property type="entry name" value="RIBONUCLEASE H"/>
    <property type="match status" value="1"/>
</dbReference>
<feature type="region of interest" description="Disordered" evidence="7">
    <location>
        <begin position="169"/>
        <end position="191"/>
    </location>
</feature>
<dbReference type="SUPFAM" id="SSF56672">
    <property type="entry name" value="DNA/RNA polymerases"/>
    <property type="match status" value="1"/>
</dbReference>
<organism evidence="9 10">
    <name type="scientific">Pelodiscus sinensis</name>
    <name type="common">Chinese softshell turtle</name>
    <name type="synonym">Trionyx sinensis</name>
    <dbReference type="NCBI Taxonomy" id="13735"/>
    <lineage>
        <taxon>Eukaryota</taxon>
        <taxon>Metazoa</taxon>
        <taxon>Chordata</taxon>
        <taxon>Craniata</taxon>
        <taxon>Vertebrata</taxon>
        <taxon>Euteleostomi</taxon>
        <taxon>Archelosauria</taxon>
        <taxon>Testudinata</taxon>
        <taxon>Testudines</taxon>
        <taxon>Cryptodira</taxon>
        <taxon>Trionychia</taxon>
        <taxon>Trionychidae</taxon>
        <taxon>Pelodiscus</taxon>
    </lineage>
</organism>
<evidence type="ECO:0000256" key="6">
    <source>
        <dbReference type="ARBA" id="ARBA00022918"/>
    </source>
</evidence>
<dbReference type="STRING" id="13735.ENSPSIP00000020169"/>
<dbReference type="Gene3D" id="3.10.20.370">
    <property type="match status" value="1"/>
</dbReference>
<evidence type="ECO:0000256" key="7">
    <source>
        <dbReference type="SAM" id="MobiDB-lite"/>
    </source>
</evidence>
<dbReference type="GO" id="GO:0004519">
    <property type="term" value="F:endonuclease activity"/>
    <property type="evidence" value="ECO:0007669"/>
    <property type="project" value="UniProtKB-KW"/>
</dbReference>
<sequence length="191" mass="21628">MGGMRVVEMGEDLSTTQVEEARQVLRRCDSVLNTFLGCTTIVSHHIATTPGCKTDASAVGLGAVLTQDTSGEEHPVLYLSRKLFPREQAYATIEKEALAVKWALETLRYYLLGNPFKLVTDHAPLRWLQSMKESNSRIMRWYLALQPYTFEVQHRQGTRHGKADFFSRAMEKEEEDPREGNVRNIRGGGEP</sequence>
<evidence type="ECO:0000256" key="4">
    <source>
        <dbReference type="ARBA" id="ARBA00022759"/>
    </source>
</evidence>
<reference evidence="10" key="1">
    <citation type="submission" date="2011-10" db="EMBL/GenBank/DDBJ databases">
        <authorList>
            <consortium name="Soft-shell Turtle Genome Consortium"/>
        </authorList>
    </citation>
    <scope>NUCLEOTIDE SEQUENCE [LARGE SCALE GENOMIC DNA]</scope>
    <source>
        <strain evidence="10">Daiwa-1</strain>
    </source>
</reference>
<dbReference type="PANTHER" id="PTHR34072">
    <property type="entry name" value="ENZYMATIC POLYPROTEIN-RELATED"/>
    <property type="match status" value="1"/>
</dbReference>
<name>K7GIQ8_PELSI</name>
<dbReference type="eggNOG" id="KOG0017">
    <property type="taxonomic scope" value="Eukaryota"/>
</dbReference>
<dbReference type="EMBL" id="AGCU01017273">
    <property type="status" value="NOT_ANNOTATED_CDS"/>
    <property type="molecule type" value="Genomic_DNA"/>
</dbReference>
<dbReference type="CDD" id="cd09274">
    <property type="entry name" value="RNase_HI_RT_Ty3"/>
    <property type="match status" value="1"/>
</dbReference>
<keyword evidence="2" id="KW-0548">Nucleotidyltransferase</keyword>
<dbReference type="InterPro" id="IPR043502">
    <property type="entry name" value="DNA/RNA_pol_sf"/>
</dbReference>
<keyword evidence="3" id="KW-0540">Nuclease</keyword>
<dbReference type="AlphaFoldDB" id="K7GIQ8"/>
<evidence type="ECO:0000256" key="1">
    <source>
        <dbReference type="ARBA" id="ARBA00022679"/>
    </source>
</evidence>
<keyword evidence="1" id="KW-0808">Transferase</keyword>
<dbReference type="GO" id="GO:0003964">
    <property type="term" value="F:RNA-directed DNA polymerase activity"/>
    <property type="evidence" value="ECO:0007669"/>
    <property type="project" value="UniProtKB-KW"/>
</dbReference>
<evidence type="ECO:0000256" key="5">
    <source>
        <dbReference type="ARBA" id="ARBA00022801"/>
    </source>
</evidence>
<evidence type="ECO:0000313" key="10">
    <source>
        <dbReference type="Proteomes" id="UP000007267"/>
    </source>
</evidence>
<dbReference type="Proteomes" id="UP000007267">
    <property type="component" value="Unassembled WGS sequence"/>
</dbReference>
<proteinExistence type="predicted"/>
<dbReference type="Pfam" id="PF17917">
    <property type="entry name" value="RT_RNaseH"/>
    <property type="match status" value="1"/>
</dbReference>
<dbReference type="HOGENOM" id="CLU_1424581_0_0_1"/>
<dbReference type="OMA" id="TIVSHHI"/>
<feature type="domain" description="Reverse transcriptase RNase H-like" evidence="8">
    <location>
        <begin position="53"/>
        <end position="148"/>
    </location>
</feature>
<accession>K7GIQ8</accession>
<protein>
    <recommendedName>
        <fullName evidence="8">Reverse transcriptase RNase H-like domain-containing protein</fullName>
    </recommendedName>
</protein>
<dbReference type="GO" id="GO:0016787">
    <property type="term" value="F:hydrolase activity"/>
    <property type="evidence" value="ECO:0007669"/>
    <property type="project" value="UniProtKB-KW"/>
</dbReference>
<dbReference type="InterPro" id="IPR041373">
    <property type="entry name" value="RT_RNaseH"/>
</dbReference>
<evidence type="ECO:0000256" key="2">
    <source>
        <dbReference type="ARBA" id="ARBA00022695"/>
    </source>
</evidence>
<reference evidence="10" key="2">
    <citation type="journal article" date="2013" name="Nat. Genet.">
        <title>The draft genomes of soft-shell turtle and green sea turtle yield insights into the development and evolution of the turtle-specific body plan.</title>
        <authorList>
            <person name="Wang Z."/>
            <person name="Pascual-Anaya J."/>
            <person name="Zadissa A."/>
            <person name="Li W."/>
            <person name="Niimura Y."/>
            <person name="Huang Z."/>
            <person name="Li C."/>
            <person name="White S."/>
            <person name="Xiong Z."/>
            <person name="Fang D."/>
            <person name="Wang B."/>
            <person name="Ming Y."/>
            <person name="Chen Y."/>
            <person name="Zheng Y."/>
            <person name="Kuraku S."/>
            <person name="Pignatelli M."/>
            <person name="Herrero J."/>
            <person name="Beal K."/>
            <person name="Nozawa M."/>
            <person name="Li Q."/>
            <person name="Wang J."/>
            <person name="Zhang H."/>
            <person name="Yu L."/>
            <person name="Shigenobu S."/>
            <person name="Wang J."/>
            <person name="Liu J."/>
            <person name="Flicek P."/>
            <person name="Searle S."/>
            <person name="Wang J."/>
            <person name="Kuratani S."/>
            <person name="Yin Y."/>
            <person name="Aken B."/>
            <person name="Zhang G."/>
            <person name="Irie N."/>
        </authorList>
    </citation>
    <scope>NUCLEOTIDE SEQUENCE [LARGE SCALE GENOMIC DNA]</scope>
    <source>
        <strain evidence="10">Daiwa-1</strain>
    </source>
</reference>
<evidence type="ECO:0000256" key="3">
    <source>
        <dbReference type="ARBA" id="ARBA00022722"/>
    </source>
</evidence>
<reference evidence="9" key="4">
    <citation type="submission" date="2025-09" db="UniProtKB">
        <authorList>
            <consortium name="Ensembl"/>
        </authorList>
    </citation>
    <scope>IDENTIFICATION</scope>
</reference>
<keyword evidence="6" id="KW-0695">RNA-directed DNA polymerase</keyword>
<dbReference type="FunFam" id="3.10.20.370:FF:000001">
    <property type="entry name" value="Retrovirus-related Pol polyprotein from transposon 17.6-like protein"/>
    <property type="match status" value="1"/>
</dbReference>
<dbReference type="GeneTree" id="ENSGT00940000175139"/>
<dbReference type="Ensembl" id="ENSPSIT00000020264.1">
    <property type="protein sequence ID" value="ENSPSIP00000020169.1"/>
    <property type="gene ID" value="ENSPSIG00000017874.1"/>
</dbReference>